<feature type="domain" description="CBS" evidence="3">
    <location>
        <begin position="211"/>
        <end position="271"/>
    </location>
</feature>
<proteinExistence type="predicted"/>
<evidence type="ECO:0000256" key="1">
    <source>
        <dbReference type="PROSITE-ProRule" id="PRU00703"/>
    </source>
</evidence>
<reference evidence="4 5" key="1">
    <citation type="submission" date="2018-07" db="EMBL/GenBank/DDBJ databases">
        <title>Genome sequencing of Moraxellaceae gen. HYN0046.</title>
        <authorList>
            <person name="Kim M."/>
            <person name="Yi H."/>
        </authorList>
    </citation>
    <scope>NUCLEOTIDE SEQUENCE [LARGE SCALE GENOMIC DNA]</scope>
    <source>
        <strain evidence="4 5">HYN0046</strain>
    </source>
</reference>
<feature type="transmembrane region" description="Helical" evidence="2">
    <location>
        <begin position="65"/>
        <end position="87"/>
    </location>
</feature>
<dbReference type="PANTHER" id="PTHR33741:SF5">
    <property type="entry name" value="TRANSMEMBRANE PROTEIN DDB_G0269096-RELATED"/>
    <property type="match status" value="1"/>
</dbReference>
<dbReference type="PANTHER" id="PTHR33741">
    <property type="entry name" value="TRANSMEMBRANE PROTEIN DDB_G0269096-RELATED"/>
    <property type="match status" value="1"/>
</dbReference>
<dbReference type="SUPFAM" id="SSF54631">
    <property type="entry name" value="CBS-domain pair"/>
    <property type="match status" value="1"/>
</dbReference>
<dbReference type="KEGG" id="mbah:HYN46_02475"/>
<keyword evidence="2" id="KW-0472">Membrane</keyword>
<feature type="transmembrane region" description="Helical" evidence="2">
    <location>
        <begin position="107"/>
        <end position="134"/>
    </location>
</feature>
<accession>A0A345P3I2</accession>
<feature type="transmembrane region" description="Helical" evidence="2">
    <location>
        <begin position="12"/>
        <end position="32"/>
    </location>
</feature>
<dbReference type="Pfam" id="PF00571">
    <property type="entry name" value="CBS"/>
    <property type="match status" value="2"/>
</dbReference>
<feature type="domain" description="CBS" evidence="3">
    <location>
        <begin position="283"/>
        <end position="340"/>
    </location>
</feature>
<keyword evidence="2" id="KW-0812">Transmembrane</keyword>
<dbReference type="InterPro" id="IPR007065">
    <property type="entry name" value="HPP"/>
</dbReference>
<sequence>MFAEWLSRYILGEVNVWFVAPMGASAVLLFAVPASPLAQPWSIIGGNLVASLVGVLCVQTMSDGLGLSLGFTAAIAVAAAIGVMFVLRCLHPPSGAVAMTAVMGGPAIHALGYHFVVWPVLINSLFLLLLALIFNNALRHRYPHRAIQPAKTQDPPPSERLGFTSQDLDRALSSYGELLDINKSDLSELINKAKVSSFQRQFGDVRCADIMSKDVITVYTTTLLTEALTTLRERSMMALPVIDDQDRLVGMLSIQDFLVPRRDSTHIINPLEDQWANAVIDIMSHSAPTVEGSQPIGDLVQFFSDQGLHYVLIVDEAKHIQGIITQSDLVAALLEVKLAEAMA</sequence>
<gene>
    <name evidence="4" type="ORF">HYN46_02475</name>
</gene>
<protein>
    <submittedName>
        <fullName evidence="4">HPP family protein</fullName>
    </submittedName>
</protein>
<dbReference type="Pfam" id="PF04982">
    <property type="entry name" value="TM_HPP"/>
    <property type="match status" value="1"/>
</dbReference>
<dbReference type="Gene3D" id="3.10.580.10">
    <property type="entry name" value="CBS-domain"/>
    <property type="match status" value="2"/>
</dbReference>
<dbReference type="Proteomes" id="UP000253940">
    <property type="component" value="Chromosome"/>
</dbReference>
<dbReference type="AlphaFoldDB" id="A0A345P3I2"/>
<keyword evidence="1" id="KW-0129">CBS domain</keyword>
<keyword evidence="2" id="KW-1133">Transmembrane helix</keyword>
<name>A0A345P3I2_9GAMM</name>
<organism evidence="4 5">
    <name type="scientific">Aquirhabdus parva</name>
    <dbReference type="NCBI Taxonomy" id="2283318"/>
    <lineage>
        <taxon>Bacteria</taxon>
        <taxon>Pseudomonadati</taxon>
        <taxon>Pseudomonadota</taxon>
        <taxon>Gammaproteobacteria</taxon>
        <taxon>Moraxellales</taxon>
        <taxon>Moraxellaceae</taxon>
        <taxon>Aquirhabdus</taxon>
    </lineage>
</organism>
<dbReference type="EMBL" id="CP031222">
    <property type="protein sequence ID" value="AXI01841.1"/>
    <property type="molecule type" value="Genomic_DNA"/>
</dbReference>
<dbReference type="SMART" id="SM00116">
    <property type="entry name" value="CBS"/>
    <property type="match status" value="2"/>
</dbReference>
<dbReference type="InterPro" id="IPR046342">
    <property type="entry name" value="CBS_dom_sf"/>
</dbReference>
<dbReference type="InterPro" id="IPR000644">
    <property type="entry name" value="CBS_dom"/>
</dbReference>
<dbReference type="OrthoDB" id="9811720at2"/>
<dbReference type="InterPro" id="IPR058581">
    <property type="entry name" value="TM_HPP"/>
</dbReference>
<evidence type="ECO:0000313" key="4">
    <source>
        <dbReference type="EMBL" id="AXI01841.1"/>
    </source>
</evidence>
<feature type="transmembrane region" description="Helical" evidence="2">
    <location>
        <begin position="38"/>
        <end position="58"/>
    </location>
</feature>
<evidence type="ECO:0000259" key="3">
    <source>
        <dbReference type="PROSITE" id="PS51371"/>
    </source>
</evidence>
<dbReference type="PROSITE" id="PS51371">
    <property type="entry name" value="CBS"/>
    <property type="match status" value="2"/>
</dbReference>
<evidence type="ECO:0000256" key="2">
    <source>
        <dbReference type="SAM" id="Phobius"/>
    </source>
</evidence>
<keyword evidence="5" id="KW-1185">Reference proteome</keyword>
<evidence type="ECO:0000313" key="5">
    <source>
        <dbReference type="Proteomes" id="UP000253940"/>
    </source>
</evidence>